<name>A0AAX2HZI1_YERPE</name>
<reference evidence="1 2" key="1">
    <citation type="submission" date="2018-06" db="EMBL/GenBank/DDBJ databases">
        <authorList>
            <consortium name="Pathogen Informatics"/>
            <person name="Doyle S."/>
        </authorList>
    </citation>
    <scope>NUCLEOTIDE SEQUENCE [LARGE SCALE GENOMIC DNA]</scope>
    <source>
        <strain evidence="1 2">NCTC5923</strain>
    </source>
</reference>
<dbReference type="EMBL" id="UAVH01000001">
    <property type="protein sequence ID" value="SQA38943.1"/>
    <property type="molecule type" value="Genomic_DNA"/>
</dbReference>
<accession>A0AAX2HZI1</accession>
<organism evidence="1 2">
    <name type="scientific">Yersinia pestis</name>
    <dbReference type="NCBI Taxonomy" id="632"/>
    <lineage>
        <taxon>Bacteria</taxon>
        <taxon>Pseudomonadati</taxon>
        <taxon>Pseudomonadota</taxon>
        <taxon>Gammaproteobacteria</taxon>
        <taxon>Enterobacterales</taxon>
        <taxon>Yersiniaceae</taxon>
        <taxon>Yersinia</taxon>
    </lineage>
</organism>
<protein>
    <submittedName>
        <fullName evidence="1">Uncharacterized protein</fullName>
    </submittedName>
</protein>
<gene>
    <name evidence="1" type="ORF">NCTC5923_01377</name>
</gene>
<evidence type="ECO:0000313" key="2">
    <source>
        <dbReference type="Proteomes" id="UP000251879"/>
    </source>
</evidence>
<sequence>MSETNHLYVIDIRLFKCHSLYCRKAYVHVNNKGWCRPSPNKLIHAIIPYAITTGSCYIVIPCNAFVFKRDGFLWLGAIVCD</sequence>
<evidence type="ECO:0000313" key="1">
    <source>
        <dbReference type="EMBL" id="SQA38943.1"/>
    </source>
</evidence>
<proteinExistence type="predicted"/>
<dbReference type="Proteomes" id="UP000251879">
    <property type="component" value="Unassembled WGS sequence"/>
</dbReference>
<dbReference type="AlphaFoldDB" id="A0AAX2HZI1"/>
<comment type="caution">
    <text evidence="1">The sequence shown here is derived from an EMBL/GenBank/DDBJ whole genome shotgun (WGS) entry which is preliminary data.</text>
</comment>